<accession>A0A3E0GTR6</accession>
<dbReference type="InterPro" id="IPR009081">
    <property type="entry name" value="PP-bd_ACP"/>
</dbReference>
<proteinExistence type="predicted"/>
<dbReference type="Proteomes" id="UP000256269">
    <property type="component" value="Unassembled WGS sequence"/>
</dbReference>
<dbReference type="InterPro" id="IPR036736">
    <property type="entry name" value="ACP-like_sf"/>
</dbReference>
<dbReference type="AlphaFoldDB" id="A0A3E0GTR6"/>
<dbReference type="PROSITE" id="PS50075">
    <property type="entry name" value="CARRIER"/>
    <property type="match status" value="1"/>
</dbReference>
<protein>
    <submittedName>
        <fullName evidence="2">Phosphopantetheine binding protein</fullName>
    </submittedName>
</protein>
<name>A0A3E0GTR6_9PSEU</name>
<dbReference type="Pfam" id="PF00550">
    <property type="entry name" value="PP-binding"/>
    <property type="match status" value="1"/>
</dbReference>
<sequence>MTRDEFTALIHDEIGLAVATDELDRELDQVTGWDSVHLLTLLTALEQATGRSISLPDVLSAPSLGRIYAVVAGGA</sequence>
<keyword evidence="3" id="KW-1185">Reference proteome</keyword>
<dbReference type="EMBL" id="QUNO01000029">
    <property type="protein sequence ID" value="REH27632.1"/>
    <property type="molecule type" value="Genomic_DNA"/>
</dbReference>
<feature type="domain" description="Carrier" evidence="1">
    <location>
        <begin position="1"/>
        <end position="75"/>
    </location>
</feature>
<dbReference type="OrthoDB" id="4257495at2"/>
<dbReference type="RefSeq" id="WP_116181644.1">
    <property type="nucleotide sequence ID" value="NZ_CP144375.1"/>
</dbReference>
<dbReference type="SUPFAM" id="SSF47336">
    <property type="entry name" value="ACP-like"/>
    <property type="match status" value="1"/>
</dbReference>
<reference evidence="2 3" key="1">
    <citation type="submission" date="2018-08" db="EMBL/GenBank/DDBJ databases">
        <title>Genomic Encyclopedia of Archaeal and Bacterial Type Strains, Phase II (KMG-II): from individual species to whole genera.</title>
        <authorList>
            <person name="Goeker M."/>
        </authorList>
    </citation>
    <scope>NUCLEOTIDE SEQUENCE [LARGE SCALE GENOMIC DNA]</scope>
    <source>
        <strain evidence="2 3">DSM 45791</strain>
    </source>
</reference>
<dbReference type="Gene3D" id="1.10.1200.10">
    <property type="entry name" value="ACP-like"/>
    <property type="match status" value="1"/>
</dbReference>
<evidence type="ECO:0000259" key="1">
    <source>
        <dbReference type="PROSITE" id="PS50075"/>
    </source>
</evidence>
<evidence type="ECO:0000313" key="3">
    <source>
        <dbReference type="Proteomes" id="UP000256269"/>
    </source>
</evidence>
<comment type="caution">
    <text evidence="2">The sequence shown here is derived from an EMBL/GenBank/DDBJ whole genome shotgun (WGS) entry which is preliminary data.</text>
</comment>
<organism evidence="2 3">
    <name type="scientific">Kutzneria buriramensis</name>
    <dbReference type="NCBI Taxonomy" id="1045776"/>
    <lineage>
        <taxon>Bacteria</taxon>
        <taxon>Bacillati</taxon>
        <taxon>Actinomycetota</taxon>
        <taxon>Actinomycetes</taxon>
        <taxon>Pseudonocardiales</taxon>
        <taxon>Pseudonocardiaceae</taxon>
        <taxon>Kutzneria</taxon>
    </lineage>
</organism>
<gene>
    <name evidence="2" type="ORF">BCF44_12920</name>
</gene>
<evidence type="ECO:0000313" key="2">
    <source>
        <dbReference type="EMBL" id="REH27632.1"/>
    </source>
</evidence>